<proteinExistence type="predicted"/>
<evidence type="ECO:0000313" key="1">
    <source>
        <dbReference type="EMBL" id="PKU36115.1"/>
    </source>
</evidence>
<sequence>MVFRHGSQQMVFRHGSQQTVFWHGLQHTVLVFTTEQHPRLEGIPRKVTPMLKKLMDLVMDDMYQAEEMFGIRKYQFLKLCRDVTWTKS</sequence>
<dbReference type="EMBL" id="KZ507857">
    <property type="protein sequence ID" value="PKU36115.1"/>
    <property type="molecule type" value="Genomic_DNA"/>
</dbReference>
<organism evidence="1 2">
    <name type="scientific">Limosa lapponica baueri</name>
    <dbReference type="NCBI Taxonomy" id="1758121"/>
    <lineage>
        <taxon>Eukaryota</taxon>
        <taxon>Metazoa</taxon>
        <taxon>Chordata</taxon>
        <taxon>Craniata</taxon>
        <taxon>Vertebrata</taxon>
        <taxon>Euteleostomi</taxon>
        <taxon>Archelosauria</taxon>
        <taxon>Archosauria</taxon>
        <taxon>Dinosauria</taxon>
        <taxon>Saurischia</taxon>
        <taxon>Theropoda</taxon>
        <taxon>Coelurosauria</taxon>
        <taxon>Aves</taxon>
        <taxon>Neognathae</taxon>
        <taxon>Neoaves</taxon>
        <taxon>Charadriiformes</taxon>
        <taxon>Scolopacidae</taxon>
        <taxon>Limosa</taxon>
    </lineage>
</organism>
<gene>
    <name evidence="1" type="ORF">llap_13582</name>
</gene>
<evidence type="ECO:0000313" key="2">
    <source>
        <dbReference type="Proteomes" id="UP000233556"/>
    </source>
</evidence>
<name>A0A2I0TQQ0_LIMLA</name>
<keyword evidence="2" id="KW-1185">Reference proteome</keyword>
<accession>A0A2I0TQQ0</accession>
<protein>
    <submittedName>
        <fullName evidence="1">Uncharacterized protein</fullName>
    </submittedName>
</protein>
<reference evidence="2" key="2">
    <citation type="submission" date="2017-12" db="EMBL/GenBank/DDBJ databases">
        <title>Genome sequence of the Bar-tailed Godwit (Limosa lapponica baueri).</title>
        <authorList>
            <person name="Lima N.C.B."/>
            <person name="Parody-Merino A.M."/>
            <person name="Battley P.F."/>
            <person name="Fidler A.E."/>
            <person name="Prosdocimi F."/>
        </authorList>
    </citation>
    <scope>NUCLEOTIDE SEQUENCE [LARGE SCALE GENOMIC DNA]</scope>
</reference>
<dbReference type="Proteomes" id="UP000233556">
    <property type="component" value="Unassembled WGS sequence"/>
</dbReference>
<reference evidence="2" key="1">
    <citation type="submission" date="2017-11" db="EMBL/GenBank/DDBJ databases">
        <authorList>
            <person name="Lima N.C."/>
            <person name="Parody-Merino A.M."/>
            <person name="Battley P.F."/>
            <person name="Fidler A.E."/>
            <person name="Prosdocimi F."/>
        </authorList>
    </citation>
    <scope>NUCLEOTIDE SEQUENCE [LARGE SCALE GENOMIC DNA]</scope>
</reference>
<dbReference type="AlphaFoldDB" id="A0A2I0TQQ0"/>